<evidence type="ECO:0000313" key="4">
    <source>
        <dbReference type="Proteomes" id="UP001459277"/>
    </source>
</evidence>
<protein>
    <recommendedName>
        <fullName evidence="2">PB1-like domain-containing protein</fullName>
    </recommendedName>
</protein>
<evidence type="ECO:0000256" key="1">
    <source>
        <dbReference type="SAM" id="MobiDB-lite"/>
    </source>
</evidence>
<dbReference type="AlphaFoldDB" id="A0AAW2BL81"/>
<feature type="region of interest" description="Disordered" evidence="1">
    <location>
        <begin position="164"/>
        <end position="204"/>
    </location>
</feature>
<organism evidence="3 4">
    <name type="scientific">Lithocarpus litseifolius</name>
    <dbReference type="NCBI Taxonomy" id="425828"/>
    <lineage>
        <taxon>Eukaryota</taxon>
        <taxon>Viridiplantae</taxon>
        <taxon>Streptophyta</taxon>
        <taxon>Embryophyta</taxon>
        <taxon>Tracheophyta</taxon>
        <taxon>Spermatophyta</taxon>
        <taxon>Magnoliopsida</taxon>
        <taxon>eudicotyledons</taxon>
        <taxon>Gunneridae</taxon>
        <taxon>Pentapetalae</taxon>
        <taxon>rosids</taxon>
        <taxon>fabids</taxon>
        <taxon>Fagales</taxon>
        <taxon>Fagaceae</taxon>
        <taxon>Lithocarpus</taxon>
    </lineage>
</organism>
<dbReference type="Proteomes" id="UP001459277">
    <property type="component" value="Unassembled WGS sequence"/>
</dbReference>
<proteinExistence type="predicted"/>
<feature type="region of interest" description="Disordered" evidence="1">
    <location>
        <begin position="240"/>
        <end position="267"/>
    </location>
</feature>
<reference evidence="3 4" key="1">
    <citation type="submission" date="2024-01" db="EMBL/GenBank/DDBJ databases">
        <title>A telomere-to-telomere, gap-free genome of sweet tea (Lithocarpus litseifolius).</title>
        <authorList>
            <person name="Zhou J."/>
        </authorList>
    </citation>
    <scope>NUCLEOTIDE SEQUENCE [LARGE SCALE GENOMIC DNA]</scope>
    <source>
        <strain evidence="3">Zhou-2022a</strain>
        <tissue evidence="3">Leaf</tissue>
    </source>
</reference>
<feature type="compositionally biased region" description="Low complexity" evidence="1">
    <location>
        <begin position="176"/>
        <end position="191"/>
    </location>
</feature>
<keyword evidence="4" id="KW-1185">Reference proteome</keyword>
<comment type="caution">
    <text evidence="3">The sequence shown here is derived from an EMBL/GenBank/DDBJ whole genome shotgun (WGS) entry which is preliminary data.</text>
</comment>
<dbReference type="PANTHER" id="PTHR31973:SF187">
    <property type="entry name" value="MUTATOR TRANSPOSASE MUDRA PROTEIN"/>
    <property type="match status" value="1"/>
</dbReference>
<dbReference type="EMBL" id="JAZDWU010000011">
    <property type="protein sequence ID" value="KAK9986750.1"/>
    <property type="molecule type" value="Genomic_DNA"/>
</dbReference>
<evidence type="ECO:0000313" key="3">
    <source>
        <dbReference type="EMBL" id="KAK9986750.1"/>
    </source>
</evidence>
<dbReference type="PANTHER" id="PTHR31973">
    <property type="entry name" value="POLYPROTEIN, PUTATIVE-RELATED"/>
    <property type="match status" value="1"/>
</dbReference>
<feature type="region of interest" description="Disordered" evidence="1">
    <location>
        <begin position="111"/>
        <end position="132"/>
    </location>
</feature>
<sequence length="419" mass="46430">MDDFDSIITFYYWGKIRNNPYRYEGGEIKTYEDNNSDEMSLVEIWNKAKSFGYGENDVFMYRVPTMPFAGGLKPLENGVDVMNMVKCIRGYNEVEVEVYVMFSYDYENAIGNEGDGEDGDNEGGNLDEGDKVDGAVNEEESAHRVHFGCSESDDDDIKDKQVKLKEGRKGKASACGVSPSKVGGSGVDPSGIGQSEVGASGVGSSRIDASGVDPTWVDASGVNPSASALVAFGADRDEDKWESETSASLDSSSDDETRPRYPQYHPPESFSEVHFELEMQFATKKDVMDAIKLYSIFKGVSVKFKKNDKMKDEYTWIVKKLNPDHNCGRRFRNRFASSNWLGKHLVDDMRSDLNVKMSVINDQVVNKFKVHISRPFIGVDGCHLKGEYPGQILTAVGKDGNNGVDPIAFVVVEVETKDS</sequence>
<gene>
    <name evidence="3" type="ORF">SO802_031701</name>
</gene>
<dbReference type="InterPro" id="IPR058594">
    <property type="entry name" value="PB1-like_dom_pln"/>
</dbReference>
<feature type="compositionally biased region" description="Acidic residues" evidence="1">
    <location>
        <begin position="114"/>
        <end position="127"/>
    </location>
</feature>
<evidence type="ECO:0000259" key="2">
    <source>
        <dbReference type="Pfam" id="PF26130"/>
    </source>
</evidence>
<feature type="domain" description="PB1-like" evidence="2">
    <location>
        <begin position="7"/>
        <end position="100"/>
    </location>
</feature>
<name>A0AAW2BL81_9ROSI</name>
<dbReference type="Pfam" id="PF26130">
    <property type="entry name" value="PB1-like"/>
    <property type="match status" value="1"/>
</dbReference>
<accession>A0AAW2BL81</accession>